<keyword evidence="5" id="KW-1185">Reference proteome</keyword>
<gene>
    <name evidence="4" type="ORF">GCM10009560_68800</name>
</gene>
<evidence type="ECO:0000256" key="1">
    <source>
        <dbReference type="ARBA" id="ARBA00022598"/>
    </source>
</evidence>
<keyword evidence="2" id="KW-0547">Nucleotide-binding</keyword>
<evidence type="ECO:0008006" key="6">
    <source>
        <dbReference type="Google" id="ProtNLM"/>
    </source>
</evidence>
<dbReference type="Proteomes" id="UP001501578">
    <property type="component" value="Unassembled WGS sequence"/>
</dbReference>
<accession>A0ABN1R168</accession>
<protein>
    <recommendedName>
        <fullName evidence="6">Cysteinyl-tRNA synthetase</fullName>
    </recommendedName>
</protein>
<organism evidence="4 5">
    <name type="scientific">Nonomuraea longicatena</name>
    <dbReference type="NCBI Taxonomy" id="83682"/>
    <lineage>
        <taxon>Bacteria</taxon>
        <taxon>Bacillati</taxon>
        <taxon>Actinomycetota</taxon>
        <taxon>Actinomycetes</taxon>
        <taxon>Streptosporangiales</taxon>
        <taxon>Streptosporangiaceae</taxon>
        <taxon>Nonomuraea</taxon>
    </lineage>
</organism>
<dbReference type="InterPro" id="IPR009080">
    <property type="entry name" value="tRNAsynth_Ia_anticodon-bd"/>
</dbReference>
<dbReference type="SUPFAM" id="SSF47323">
    <property type="entry name" value="Anticodon-binding domain of a subclass of class I aminoacyl-tRNA synthetases"/>
    <property type="match status" value="1"/>
</dbReference>
<evidence type="ECO:0000256" key="3">
    <source>
        <dbReference type="ARBA" id="ARBA00022840"/>
    </source>
</evidence>
<comment type="caution">
    <text evidence="4">The sequence shown here is derived from an EMBL/GenBank/DDBJ whole genome shotgun (WGS) entry which is preliminary data.</text>
</comment>
<dbReference type="EMBL" id="BAAAHQ010000046">
    <property type="protein sequence ID" value="GAA0949945.1"/>
    <property type="molecule type" value="Genomic_DNA"/>
</dbReference>
<dbReference type="Gene3D" id="1.20.120.640">
    <property type="entry name" value="Anticodon-binding domain of a subclass of class I aminoacyl-tRNA synthetases"/>
    <property type="match status" value="1"/>
</dbReference>
<dbReference type="RefSeq" id="WP_343954433.1">
    <property type="nucleotide sequence ID" value="NZ_BAAAHQ010000046.1"/>
</dbReference>
<keyword evidence="1" id="KW-0436">Ligase</keyword>
<keyword evidence="3" id="KW-0067">ATP-binding</keyword>
<evidence type="ECO:0000256" key="2">
    <source>
        <dbReference type="ARBA" id="ARBA00022741"/>
    </source>
</evidence>
<name>A0ABN1R168_9ACTN</name>
<reference evidence="4 5" key="1">
    <citation type="journal article" date="2019" name="Int. J. Syst. Evol. Microbiol.">
        <title>The Global Catalogue of Microorganisms (GCM) 10K type strain sequencing project: providing services to taxonomists for standard genome sequencing and annotation.</title>
        <authorList>
            <consortium name="The Broad Institute Genomics Platform"/>
            <consortium name="The Broad Institute Genome Sequencing Center for Infectious Disease"/>
            <person name="Wu L."/>
            <person name="Ma J."/>
        </authorList>
    </citation>
    <scope>NUCLEOTIDE SEQUENCE [LARGE SCALE GENOMIC DNA]</scope>
    <source>
        <strain evidence="4 5">JCM 11136</strain>
    </source>
</reference>
<sequence length="251" mass="26951">MLRLHDTRTGRLEPVAASGVVRMRSHGVRGLRAALLPDLIRRVLEVRRVRVFTTGPALEDGFLGECAALNIRPADSTTPGPPGSGLPDSGVSDSEGALVVSFGSAGSAAEAGRVESEHRLLVAPMLVEGVAVEGGEAAGLDPLALRMAMLERHYREPAALGWDELQAADTALRRWRARVADWAESPSAPMARERVERVLTAVEEDLDTPGALRELQELERDPEVAAGAKLESFLHLDRVLGLDLPVEIGKR</sequence>
<evidence type="ECO:0000313" key="5">
    <source>
        <dbReference type="Proteomes" id="UP001501578"/>
    </source>
</evidence>
<evidence type="ECO:0000313" key="4">
    <source>
        <dbReference type="EMBL" id="GAA0949945.1"/>
    </source>
</evidence>
<proteinExistence type="predicted"/>